<keyword evidence="3" id="KW-0812">Transmembrane</keyword>
<feature type="coiled-coil region" evidence="2">
    <location>
        <begin position="382"/>
        <end position="409"/>
    </location>
</feature>
<organism evidence="5 7">
    <name type="scientific">Leptospira perolatii</name>
    <dbReference type="NCBI Taxonomy" id="2023191"/>
    <lineage>
        <taxon>Bacteria</taxon>
        <taxon>Pseudomonadati</taxon>
        <taxon>Spirochaetota</taxon>
        <taxon>Spirochaetia</taxon>
        <taxon>Leptospirales</taxon>
        <taxon>Leptospiraceae</taxon>
        <taxon>Leptospira</taxon>
    </lineage>
</organism>
<dbReference type="EMBL" id="NPDZ01000001">
    <property type="protein sequence ID" value="PJZ74645.1"/>
    <property type="molecule type" value="Genomic_DNA"/>
</dbReference>
<sequence>MNLIHKKVIGISYLITVFSVFGFLSACVSRDFRESKSQDAILEKDIIARQKLKLVSRLINEGNSAFQKHKFEISLEKGNRAVAIYPTAEGYYLIGSSQFKLGKTDDAITALRKGTEADPENEQILLTLGVLYASQGSNSEALEVYSKLEKLPKIDTTVYTFKKAVLLKTLGKYEEAFDSLKSIPEDKFKFPAQLYMQLGDTAVQLKKYEDAEKYFEKARAADPELSSAKHSASATRVASLLEKGNSALRAKNYREAISNFTSATQIDPQNPTPWVFLGNAKILGGDADGAVKAFESSLKIKGDYWEAYSGLAAAYNKGGNYPKAISVLEKSIPLFPKNSALFNQIGLNQKILGENQKAIVSFTRAKELDPNFKEPVLNLAYLLASENRFKTARKELDSLKEDAEVKKAKSFLESAEMIHEGDVFLRKGNTKAAKPFYDKAKAKDPDDPGVYTAFGRMYQISGEIKSSEQNFLKALSIQKGNIPALQGLIRLYSGQKNHSKVAQYTKELESLTGNDPTSGIVLGRTYEDRKEYEKAEGLYKGLLKKFPNHDAVLFRLASLYYKIALDENEKARYDLASSWLQKADKLTKDLPEIAEAKQIVEQNKKFAEVIPLIQKANRLFDSKSYERALPLYQSAYEKTKKLTLYIKIAECHLAMGNEEKGISLLENFPESSKNLVAQEAINAFLLRKGEIDNAEKGFKRILDKKPDSYYSHYQLGIIHLQRKKYSNAIDSFHRAWLLNPEFTAARIGKGIALYNDGNPKLAREEFESAMHQDTENELAPYNIGIVLFNDNLLDQAVVVFEDIIKRNPEFPDAYFQISYIHFKRGDLEAADAAIVKALNLERSEKFIHARIRILAELRLKHPGVPEYKRLSLELGRELAEKFPNSPYSSQAERLVLMDDDTPVIVQPFPNRGEMIGVPIIINDLLLINYGTAIEALDKHKATRVWRISSSKPLRSVVADKRVYAFTDKSLESHDLNSGQLFDSIQLNGQFKKAAVSGDRILVETESSGKRSLTSYSDTLEDSKSIPYTYKSWSASKKGQVFLISHSSKEPKILVVNADFSESPDNAWTGKSSEDPKLLGSTEEGAFFRNGGEILYISASGSVTKSKPKEEEISLFSVRGNSLWFAGKDKILSLEAGSSGASSIVVESKSIEGLLPGKQGDCIVLFKDKTAIHYAKDGKVVWKYTLSDENAAVYSLLYR</sequence>
<dbReference type="SUPFAM" id="SSF48452">
    <property type="entry name" value="TPR-like"/>
    <property type="match status" value="4"/>
</dbReference>
<evidence type="ECO:0000256" key="2">
    <source>
        <dbReference type="SAM" id="Coils"/>
    </source>
</evidence>
<dbReference type="Proteomes" id="UP000231990">
    <property type="component" value="Unassembled WGS sequence"/>
</dbReference>
<keyword evidence="2" id="KW-0175">Coiled coil</keyword>
<dbReference type="Pfam" id="PF13181">
    <property type="entry name" value="TPR_8"/>
    <property type="match status" value="2"/>
</dbReference>
<name>A0A2M9ZRI9_9LEPT</name>
<keyword evidence="3" id="KW-0472">Membrane</keyword>
<evidence type="ECO:0000313" key="7">
    <source>
        <dbReference type="Proteomes" id="UP000231990"/>
    </source>
</evidence>
<dbReference type="OrthoDB" id="7295585at2"/>
<dbReference type="PROSITE" id="PS50005">
    <property type="entry name" value="TPR"/>
    <property type="match status" value="7"/>
</dbReference>
<dbReference type="InterPro" id="IPR019734">
    <property type="entry name" value="TPR_rpt"/>
</dbReference>
<feature type="repeat" description="TPR" evidence="1">
    <location>
        <begin position="339"/>
        <end position="372"/>
    </location>
</feature>
<dbReference type="PROSITE" id="PS51257">
    <property type="entry name" value="PROKAR_LIPOPROTEIN"/>
    <property type="match status" value="1"/>
</dbReference>
<dbReference type="EMBL" id="NPDY01000001">
    <property type="protein sequence ID" value="PJZ71113.1"/>
    <property type="molecule type" value="Genomic_DNA"/>
</dbReference>
<evidence type="ECO:0000256" key="3">
    <source>
        <dbReference type="SAM" id="Phobius"/>
    </source>
</evidence>
<dbReference type="AlphaFoldDB" id="A0A2M9ZRI9"/>
<feature type="repeat" description="TPR" evidence="1">
    <location>
        <begin position="237"/>
        <end position="270"/>
    </location>
</feature>
<keyword evidence="6" id="KW-1185">Reference proteome</keyword>
<feature type="repeat" description="TPR" evidence="1">
    <location>
        <begin position="811"/>
        <end position="844"/>
    </location>
</feature>
<gene>
    <name evidence="4" type="ORF">CH360_00915</name>
    <name evidence="5" type="ORF">CH373_00915</name>
</gene>
<feature type="repeat" description="TPR" evidence="1">
    <location>
        <begin position="709"/>
        <end position="742"/>
    </location>
</feature>
<keyword evidence="3" id="KW-1133">Transmembrane helix</keyword>
<reference evidence="6 7" key="1">
    <citation type="submission" date="2017-07" db="EMBL/GenBank/DDBJ databases">
        <title>Leptospira spp. isolated from tropical soils.</title>
        <authorList>
            <person name="Thibeaux R."/>
            <person name="Iraola G."/>
            <person name="Ferres I."/>
            <person name="Bierque E."/>
            <person name="Girault D."/>
            <person name="Soupe-Gilbert M.-E."/>
            <person name="Picardeau M."/>
            <person name="Goarant C."/>
        </authorList>
    </citation>
    <scope>NUCLEOTIDE SEQUENCE [LARGE SCALE GENOMIC DNA]</scope>
    <source>
        <strain evidence="5 7">FH1-B-B1</strain>
        <strain evidence="4 6">FH1-B-C1</strain>
    </source>
</reference>
<dbReference type="Pfam" id="PF13174">
    <property type="entry name" value="TPR_6"/>
    <property type="match status" value="1"/>
</dbReference>
<feature type="repeat" description="TPR" evidence="1">
    <location>
        <begin position="192"/>
        <end position="225"/>
    </location>
</feature>
<dbReference type="PANTHER" id="PTHR12558:SF13">
    <property type="entry name" value="CELL DIVISION CYCLE PROTEIN 27 HOMOLOG"/>
    <property type="match status" value="1"/>
</dbReference>
<evidence type="ECO:0000313" key="6">
    <source>
        <dbReference type="Proteomes" id="UP000231962"/>
    </source>
</evidence>
<feature type="transmembrane region" description="Helical" evidence="3">
    <location>
        <begin position="7"/>
        <end position="26"/>
    </location>
</feature>
<feature type="repeat" description="TPR" evidence="1">
    <location>
        <begin position="305"/>
        <end position="338"/>
    </location>
</feature>
<accession>A0A2M9ZRI9</accession>
<dbReference type="PANTHER" id="PTHR12558">
    <property type="entry name" value="CELL DIVISION CYCLE 16,23,27"/>
    <property type="match status" value="1"/>
</dbReference>
<keyword evidence="1" id="KW-0802">TPR repeat</keyword>
<evidence type="ECO:0000256" key="1">
    <source>
        <dbReference type="PROSITE-ProRule" id="PRU00339"/>
    </source>
</evidence>
<evidence type="ECO:0000313" key="4">
    <source>
        <dbReference type="EMBL" id="PJZ71113.1"/>
    </source>
</evidence>
<dbReference type="RefSeq" id="WP_100712055.1">
    <property type="nucleotide sequence ID" value="NZ_NPDY01000001.1"/>
</dbReference>
<dbReference type="InterPro" id="IPR011990">
    <property type="entry name" value="TPR-like_helical_dom_sf"/>
</dbReference>
<evidence type="ECO:0000313" key="5">
    <source>
        <dbReference type="EMBL" id="PJZ74645.1"/>
    </source>
</evidence>
<dbReference type="Pfam" id="PF13432">
    <property type="entry name" value="TPR_16"/>
    <property type="match status" value="2"/>
</dbReference>
<dbReference type="Pfam" id="PF14559">
    <property type="entry name" value="TPR_19"/>
    <property type="match status" value="1"/>
</dbReference>
<feature type="repeat" description="TPR" evidence="1">
    <location>
        <begin position="88"/>
        <end position="121"/>
    </location>
</feature>
<dbReference type="Gene3D" id="1.25.40.10">
    <property type="entry name" value="Tetratricopeptide repeat domain"/>
    <property type="match status" value="5"/>
</dbReference>
<comment type="caution">
    <text evidence="5">The sequence shown here is derived from an EMBL/GenBank/DDBJ whole genome shotgun (WGS) entry which is preliminary data.</text>
</comment>
<dbReference type="Proteomes" id="UP000231962">
    <property type="component" value="Unassembled WGS sequence"/>
</dbReference>
<dbReference type="SMART" id="SM00028">
    <property type="entry name" value="TPR"/>
    <property type="match status" value="15"/>
</dbReference>
<protein>
    <submittedName>
        <fullName evidence="5">Uncharacterized protein</fullName>
    </submittedName>
</protein>
<dbReference type="PROSITE" id="PS50293">
    <property type="entry name" value="TPR_REGION"/>
    <property type="match status" value="1"/>
</dbReference>
<proteinExistence type="predicted"/>